<evidence type="ECO:0000313" key="1">
    <source>
        <dbReference type="EMBL" id="GAI08089.1"/>
    </source>
</evidence>
<organism evidence="1">
    <name type="scientific">marine sediment metagenome</name>
    <dbReference type="NCBI Taxonomy" id="412755"/>
    <lineage>
        <taxon>unclassified sequences</taxon>
        <taxon>metagenomes</taxon>
        <taxon>ecological metagenomes</taxon>
    </lineage>
</organism>
<sequence>EGFLKSLAQGIIFGQKSGYLVHFASTWARIRKHIFDSSWRS</sequence>
<name>X1MNZ1_9ZZZZ</name>
<dbReference type="EMBL" id="BARV01008777">
    <property type="protein sequence ID" value="GAI08089.1"/>
    <property type="molecule type" value="Genomic_DNA"/>
</dbReference>
<feature type="non-terminal residue" evidence="1">
    <location>
        <position position="1"/>
    </location>
</feature>
<dbReference type="AlphaFoldDB" id="X1MNZ1"/>
<protein>
    <submittedName>
        <fullName evidence="1">Uncharacterized protein</fullName>
    </submittedName>
</protein>
<proteinExistence type="predicted"/>
<comment type="caution">
    <text evidence="1">The sequence shown here is derived from an EMBL/GenBank/DDBJ whole genome shotgun (WGS) entry which is preliminary data.</text>
</comment>
<accession>X1MNZ1</accession>
<reference evidence="1" key="1">
    <citation type="journal article" date="2014" name="Front. Microbiol.">
        <title>High frequency of phylogenetically diverse reductive dehalogenase-homologous genes in deep subseafloor sedimentary metagenomes.</title>
        <authorList>
            <person name="Kawai M."/>
            <person name="Futagami T."/>
            <person name="Toyoda A."/>
            <person name="Takaki Y."/>
            <person name="Nishi S."/>
            <person name="Hori S."/>
            <person name="Arai W."/>
            <person name="Tsubouchi T."/>
            <person name="Morono Y."/>
            <person name="Uchiyama I."/>
            <person name="Ito T."/>
            <person name="Fujiyama A."/>
            <person name="Inagaki F."/>
            <person name="Takami H."/>
        </authorList>
    </citation>
    <scope>NUCLEOTIDE SEQUENCE</scope>
    <source>
        <strain evidence="1">Expedition CK06-06</strain>
    </source>
</reference>
<gene>
    <name evidence="1" type="ORF">S06H3_17542</name>
</gene>